<dbReference type="Proteomes" id="UP000807469">
    <property type="component" value="Unassembled WGS sequence"/>
</dbReference>
<keyword evidence="3" id="KW-1185">Reference proteome</keyword>
<accession>A0A9P5ZBC7</accession>
<dbReference type="InterPro" id="IPR000210">
    <property type="entry name" value="BTB/POZ_dom"/>
</dbReference>
<sequence>MMTPSTRFAPKATPFPFGSDIYSNDFRTNVSADSRSQHHERFYLTSKDFGSAIFEVGGRLYNVHTYFFIHESKVFKAMFDFPACPGKPQDGVSDDKPIHIPEVTCAEFEALLEFFYDGMFSPHGLKFIEKKPRELEIPSHTHTSPTSVQNQEVKARMYNLLSISLRFGFDRITKEIVKAIDSQGASMDPAQKVIIALKHDVLKHWVQPAFTEIVTRPSSLTCEDIKRLGPKRSAVICKWREENGSGRNANMSTFGGGSFGLKDINGNVKIPNEFYGE</sequence>
<name>A0A9P5ZBC7_9AGAR</name>
<dbReference type="EMBL" id="MU155147">
    <property type="protein sequence ID" value="KAF9484048.1"/>
    <property type="molecule type" value="Genomic_DNA"/>
</dbReference>
<dbReference type="Gene3D" id="3.30.710.10">
    <property type="entry name" value="Potassium Channel Kv1.1, Chain A"/>
    <property type="match status" value="1"/>
</dbReference>
<evidence type="ECO:0000313" key="3">
    <source>
        <dbReference type="Proteomes" id="UP000807469"/>
    </source>
</evidence>
<comment type="caution">
    <text evidence="2">The sequence shown here is derived from an EMBL/GenBank/DDBJ whole genome shotgun (WGS) entry which is preliminary data.</text>
</comment>
<proteinExistence type="predicted"/>
<feature type="domain" description="BTB" evidence="1">
    <location>
        <begin position="50"/>
        <end position="124"/>
    </location>
</feature>
<dbReference type="Pfam" id="PF00651">
    <property type="entry name" value="BTB"/>
    <property type="match status" value="1"/>
</dbReference>
<dbReference type="CDD" id="cd18186">
    <property type="entry name" value="BTB_POZ_ZBTB_KLHL-like"/>
    <property type="match status" value="1"/>
</dbReference>
<gene>
    <name evidence="2" type="ORF">BDN70DRAFT_872944</name>
</gene>
<dbReference type="PROSITE" id="PS50097">
    <property type="entry name" value="BTB"/>
    <property type="match status" value="1"/>
</dbReference>
<protein>
    <recommendedName>
        <fullName evidence="1">BTB domain-containing protein</fullName>
    </recommendedName>
</protein>
<evidence type="ECO:0000259" key="1">
    <source>
        <dbReference type="PROSITE" id="PS50097"/>
    </source>
</evidence>
<reference evidence="2" key="1">
    <citation type="submission" date="2020-11" db="EMBL/GenBank/DDBJ databases">
        <authorList>
            <consortium name="DOE Joint Genome Institute"/>
            <person name="Ahrendt S."/>
            <person name="Riley R."/>
            <person name="Andreopoulos W."/>
            <person name="Labutti K."/>
            <person name="Pangilinan J."/>
            <person name="Ruiz-Duenas F.J."/>
            <person name="Barrasa J.M."/>
            <person name="Sanchez-Garcia M."/>
            <person name="Camarero S."/>
            <person name="Miyauchi S."/>
            <person name="Serrano A."/>
            <person name="Linde D."/>
            <person name="Babiker R."/>
            <person name="Drula E."/>
            <person name="Ayuso-Fernandez I."/>
            <person name="Pacheco R."/>
            <person name="Padilla G."/>
            <person name="Ferreira P."/>
            <person name="Barriuso J."/>
            <person name="Kellner H."/>
            <person name="Castanera R."/>
            <person name="Alfaro M."/>
            <person name="Ramirez L."/>
            <person name="Pisabarro A.G."/>
            <person name="Kuo A."/>
            <person name="Tritt A."/>
            <person name="Lipzen A."/>
            <person name="He G."/>
            <person name="Yan M."/>
            <person name="Ng V."/>
            <person name="Cullen D."/>
            <person name="Martin F."/>
            <person name="Rosso M.-N."/>
            <person name="Henrissat B."/>
            <person name="Hibbett D."/>
            <person name="Martinez A.T."/>
            <person name="Grigoriev I.V."/>
        </authorList>
    </citation>
    <scope>NUCLEOTIDE SEQUENCE</scope>
    <source>
        <strain evidence="2">CIRM-BRFM 674</strain>
    </source>
</reference>
<evidence type="ECO:0000313" key="2">
    <source>
        <dbReference type="EMBL" id="KAF9484048.1"/>
    </source>
</evidence>
<organism evidence="2 3">
    <name type="scientific">Pholiota conissans</name>
    <dbReference type="NCBI Taxonomy" id="109636"/>
    <lineage>
        <taxon>Eukaryota</taxon>
        <taxon>Fungi</taxon>
        <taxon>Dikarya</taxon>
        <taxon>Basidiomycota</taxon>
        <taxon>Agaricomycotina</taxon>
        <taxon>Agaricomycetes</taxon>
        <taxon>Agaricomycetidae</taxon>
        <taxon>Agaricales</taxon>
        <taxon>Agaricineae</taxon>
        <taxon>Strophariaceae</taxon>
        <taxon>Pholiota</taxon>
    </lineage>
</organism>
<dbReference type="SUPFAM" id="SSF54695">
    <property type="entry name" value="POZ domain"/>
    <property type="match status" value="1"/>
</dbReference>
<dbReference type="AlphaFoldDB" id="A0A9P5ZBC7"/>
<dbReference type="OrthoDB" id="3223751at2759"/>
<dbReference type="InterPro" id="IPR011333">
    <property type="entry name" value="SKP1/BTB/POZ_sf"/>
</dbReference>